<dbReference type="OrthoDB" id="8590950at2"/>
<keyword evidence="1" id="KW-0472">Membrane</keyword>
<evidence type="ECO:0000313" key="2">
    <source>
        <dbReference type="EMBL" id="EIT71531.1"/>
    </source>
</evidence>
<accession>I8I5A2</accession>
<evidence type="ECO:0000256" key="1">
    <source>
        <dbReference type="SAM" id="Phobius"/>
    </source>
</evidence>
<dbReference type="RefSeq" id="WP_007184617.1">
    <property type="nucleotide sequence ID" value="NZ_AKGD01000001.1"/>
</dbReference>
<protein>
    <submittedName>
        <fullName evidence="2">Uncharacterized protein</fullName>
    </submittedName>
</protein>
<dbReference type="EMBL" id="AKGD01000001">
    <property type="protein sequence ID" value="EIT71531.1"/>
    <property type="molecule type" value="Genomic_DNA"/>
</dbReference>
<evidence type="ECO:0000313" key="3">
    <source>
        <dbReference type="Proteomes" id="UP000003704"/>
    </source>
</evidence>
<comment type="caution">
    <text evidence="2">The sequence shown here is derived from an EMBL/GenBank/DDBJ whole genome shotgun (WGS) entry which is preliminary data.</text>
</comment>
<feature type="transmembrane region" description="Helical" evidence="1">
    <location>
        <begin position="20"/>
        <end position="42"/>
    </location>
</feature>
<dbReference type="Proteomes" id="UP000003704">
    <property type="component" value="Unassembled WGS sequence"/>
</dbReference>
<sequence>MPRSRSTDRAQRGDALLEALVGVLLSAVLVLGAVFTATRIALSQSQSRTQAMAITQLRNLLQETADTSAWCQGASPPAIRIRPADANLAPIDLAVTATCTTPTGVTLGSVSITSPARVRLSVTSRTLFGGAGTLVVGDG</sequence>
<keyword evidence="1" id="KW-0812">Transmembrane</keyword>
<dbReference type="AlphaFoldDB" id="I8I5A2"/>
<dbReference type="STRING" id="1172194.WQQ_16680"/>
<organism evidence="2 3">
    <name type="scientific">Hydrocarboniphaga effusa AP103</name>
    <dbReference type="NCBI Taxonomy" id="1172194"/>
    <lineage>
        <taxon>Bacteria</taxon>
        <taxon>Pseudomonadati</taxon>
        <taxon>Pseudomonadota</taxon>
        <taxon>Gammaproteobacteria</taxon>
        <taxon>Nevskiales</taxon>
        <taxon>Nevskiaceae</taxon>
        <taxon>Hydrocarboniphaga</taxon>
    </lineage>
</organism>
<gene>
    <name evidence="2" type="ORF">WQQ_16680</name>
</gene>
<reference evidence="2 3" key="1">
    <citation type="journal article" date="2012" name="J. Bacteriol.">
        <title>Genome Sequence of n-Alkane-Degrading Hydrocarboniphaga effusa Strain AP103T (ATCC BAA-332T).</title>
        <authorList>
            <person name="Chang H.K."/>
            <person name="Zylstra G.J."/>
            <person name="Chae J.C."/>
        </authorList>
    </citation>
    <scope>NUCLEOTIDE SEQUENCE [LARGE SCALE GENOMIC DNA]</scope>
    <source>
        <strain evidence="2 3">AP103</strain>
    </source>
</reference>
<keyword evidence="3" id="KW-1185">Reference proteome</keyword>
<keyword evidence="1" id="KW-1133">Transmembrane helix</keyword>
<proteinExistence type="predicted"/>
<name>I8I5A2_9GAMM</name>